<dbReference type="InterPro" id="IPR000467">
    <property type="entry name" value="G_patch_dom"/>
</dbReference>
<feature type="region of interest" description="Disordered" evidence="1">
    <location>
        <begin position="353"/>
        <end position="440"/>
    </location>
</feature>
<feature type="compositionally biased region" description="Pro residues" evidence="1">
    <location>
        <begin position="309"/>
        <end position="321"/>
    </location>
</feature>
<feature type="compositionally biased region" description="Basic and acidic residues" evidence="1">
    <location>
        <begin position="36"/>
        <end position="50"/>
    </location>
</feature>
<organism evidence="3 4">
    <name type="scientific">Teratosphaeria nubilosa</name>
    <dbReference type="NCBI Taxonomy" id="161662"/>
    <lineage>
        <taxon>Eukaryota</taxon>
        <taxon>Fungi</taxon>
        <taxon>Dikarya</taxon>
        <taxon>Ascomycota</taxon>
        <taxon>Pezizomycotina</taxon>
        <taxon>Dothideomycetes</taxon>
        <taxon>Dothideomycetidae</taxon>
        <taxon>Mycosphaerellales</taxon>
        <taxon>Teratosphaeriaceae</taxon>
        <taxon>Teratosphaeria</taxon>
    </lineage>
</organism>
<proteinExistence type="predicted"/>
<sequence>MAAPKKGGMSLYANLLGGKQEPAASIISGAPVKYDVKKAEEDAAGKKKDASSTLHFQPIRRPQVQPKNNRPKQAQGQAQSSSSVHKFSSSTASATAAASPEKEGTTASSTPAAAGLPKSNFDDWVGDADEDIYYDKPKYERGGRKNKKKKNKGHETRVWDWDDIYDPTLPNTHADYKGSTEQSNEIRDWKARLYYHQLKETRKNGKRGTSSDADSAARPPNRMFAPPSNLSFAPPSFDDAPRPTPIDDDDDDDYYPPSVSSRPANTSDSYQPPVSFAPATVPDDATGEDAFARRMRMSGQAPATQSGPTPQPPATATPSAPPTNETPDVLAKKAEAQAKIAAFKAKIEAQRLAKAGNGAAASPTPPSQIYTPPAVPPSTTPQPAQMPPPPAPPAAEPGVTVSRAPVRYQMPASDISADATTQEAPSSDAPEPGRSNRPGQKGFAERLLKKYGWEKGQGLGASGEGITTAIVAKAEKRKKLSDSQGGGWAQPANMGKIVGGKKRKIDNAQTTEADAKFGQMSEVVKLEGMCKGMDLDHEIAENDLFGEIGKEMETQYGTVERLYIWRKEQGGGDDVFVKFTSQLSAVRCLNAADGMEFAGNEVKGRFFDAGRFEAGEYE</sequence>
<feature type="region of interest" description="Disordered" evidence="1">
    <location>
        <begin position="36"/>
        <end position="187"/>
    </location>
</feature>
<dbReference type="OrthoDB" id="5411533at2759"/>
<feature type="domain" description="G-patch" evidence="2">
    <location>
        <begin position="440"/>
        <end position="491"/>
    </location>
</feature>
<dbReference type="EMBL" id="ML995820">
    <property type="protein sequence ID" value="KAF2771346.1"/>
    <property type="molecule type" value="Genomic_DNA"/>
</dbReference>
<evidence type="ECO:0000259" key="2">
    <source>
        <dbReference type="PROSITE" id="PS50174"/>
    </source>
</evidence>
<dbReference type="Proteomes" id="UP000799436">
    <property type="component" value="Unassembled WGS sequence"/>
</dbReference>
<dbReference type="PANTHER" id="PTHR13288:SF8">
    <property type="entry name" value="SPLICING FACTOR 45"/>
    <property type="match status" value="1"/>
</dbReference>
<evidence type="ECO:0000256" key="1">
    <source>
        <dbReference type="SAM" id="MobiDB-lite"/>
    </source>
</evidence>
<dbReference type="SMART" id="SM00443">
    <property type="entry name" value="G_patch"/>
    <property type="match status" value="1"/>
</dbReference>
<dbReference type="InterPro" id="IPR040052">
    <property type="entry name" value="RBM17"/>
</dbReference>
<dbReference type="Gene3D" id="3.30.70.330">
    <property type="match status" value="1"/>
</dbReference>
<feature type="compositionally biased region" description="Basic and acidic residues" evidence="1">
    <location>
        <begin position="174"/>
        <end position="187"/>
    </location>
</feature>
<dbReference type="PRINTS" id="PR01217">
    <property type="entry name" value="PRICHEXTENSN"/>
</dbReference>
<dbReference type="AlphaFoldDB" id="A0A6G1LER5"/>
<dbReference type="InterPro" id="IPR012677">
    <property type="entry name" value="Nucleotide-bd_a/b_plait_sf"/>
</dbReference>
<dbReference type="PROSITE" id="PS50174">
    <property type="entry name" value="G_PATCH"/>
    <property type="match status" value="1"/>
</dbReference>
<dbReference type="SUPFAM" id="SSF54928">
    <property type="entry name" value="RNA-binding domain, RBD"/>
    <property type="match status" value="1"/>
</dbReference>
<feature type="region of interest" description="Disordered" evidence="1">
    <location>
        <begin position="199"/>
        <end position="333"/>
    </location>
</feature>
<name>A0A6G1LER5_9PEZI</name>
<feature type="compositionally biased region" description="Pro residues" evidence="1">
    <location>
        <begin position="373"/>
        <end position="395"/>
    </location>
</feature>
<gene>
    <name evidence="3" type="ORF">EJ03DRAFT_349747</name>
</gene>
<dbReference type="GO" id="GO:0071011">
    <property type="term" value="C:precatalytic spliceosome"/>
    <property type="evidence" value="ECO:0007669"/>
    <property type="project" value="TreeGrafter"/>
</dbReference>
<protein>
    <recommendedName>
        <fullName evidence="2">G-patch domain-containing protein</fullName>
    </recommendedName>
</protein>
<evidence type="ECO:0000313" key="4">
    <source>
        <dbReference type="Proteomes" id="UP000799436"/>
    </source>
</evidence>
<keyword evidence="4" id="KW-1185">Reference proteome</keyword>
<reference evidence="3" key="1">
    <citation type="journal article" date="2020" name="Stud. Mycol.">
        <title>101 Dothideomycetes genomes: a test case for predicting lifestyles and emergence of pathogens.</title>
        <authorList>
            <person name="Haridas S."/>
            <person name="Albert R."/>
            <person name="Binder M."/>
            <person name="Bloem J."/>
            <person name="Labutti K."/>
            <person name="Salamov A."/>
            <person name="Andreopoulos B."/>
            <person name="Baker S."/>
            <person name="Barry K."/>
            <person name="Bills G."/>
            <person name="Bluhm B."/>
            <person name="Cannon C."/>
            <person name="Castanera R."/>
            <person name="Culley D."/>
            <person name="Daum C."/>
            <person name="Ezra D."/>
            <person name="Gonzalez J."/>
            <person name="Henrissat B."/>
            <person name="Kuo A."/>
            <person name="Liang C."/>
            <person name="Lipzen A."/>
            <person name="Lutzoni F."/>
            <person name="Magnuson J."/>
            <person name="Mondo S."/>
            <person name="Nolan M."/>
            <person name="Ohm R."/>
            <person name="Pangilinan J."/>
            <person name="Park H.-J."/>
            <person name="Ramirez L."/>
            <person name="Alfaro M."/>
            <person name="Sun H."/>
            <person name="Tritt A."/>
            <person name="Yoshinaga Y."/>
            <person name="Zwiers L.-H."/>
            <person name="Turgeon B."/>
            <person name="Goodwin S."/>
            <person name="Spatafora J."/>
            <person name="Crous P."/>
            <person name="Grigoriev I."/>
        </authorList>
    </citation>
    <scope>NUCLEOTIDE SEQUENCE</scope>
    <source>
        <strain evidence="3">CBS 116005</strain>
    </source>
</reference>
<dbReference type="GO" id="GO:0045292">
    <property type="term" value="P:mRNA cis splicing, via spliceosome"/>
    <property type="evidence" value="ECO:0007669"/>
    <property type="project" value="InterPro"/>
</dbReference>
<feature type="compositionally biased region" description="Polar residues" evidence="1">
    <location>
        <begin position="258"/>
        <end position="272"/>
    </location>
</feature>
<dbReference type="Pfam" id="PF01585">
    <property type="entry name" value="G-patch"/>
    <property type="match status" value="1"/>
</dbReference>
<feature type="compositionally biased region" description="Low complexity" evidence="1">
    <location>
        <begin position="73"/>
        <end position="114"/>
    </location>
</feature>
<evidence type="ECO:0000313" key="3">
    <source>
        <dbReference type="EMBL" id="KAF2771346.1"/>
    </source>
</evidence>
<dbReference type="PANTHER" id="PTHR13288">
    <property type="entry name" value="SPLICING FACTOR 45 SPF45"/>
    <property type="match status" value="1"/>
</dbReference>
<accession>A0A6G1LER5</accession>
<dbReference type="InterPro" id="IPR035979">
    <property type="entry name" value="RBD_domain_sf"/>
</dbReference>
<dbReference type="GO" id="GO:0003676">
    <property type="term" value="F:nucleic acid binding"/>
    <property type="evidence" value="ECO:0007669"/>
    <property type="project" value="InterPro"/>
</dbReference>
<feature type="compositionally biased region" description="Basic and acidic residues" evidence="1">
    <location>
        <begin position="133"/>
        <end position="143"/>
    </location>
</feature>